<dbReference type="SUPFAM" id="SSF48452">
    <property type="entry name" value="TPR-like"/>
    <property type="match status" value="1"/>
</dbReference>
<dbReference type="GO" id="GO:0036064">
    <property type="term" value="C:ciliary basal body"/>
    <property type="evidence" value="ECO:0007669"/>
    <property type="project" value="TreeGrafter"/>
</dbReference>
<comment type="similarity">
    <text evidence="2">Belongs to the IFT56 family.</text>
</comment>
<keyword evidence="3" id="KW-0677">Repeat</keyword>
<dbReference type="EMBL" id="BLLK01000038">
    <property type="protein sequence ID" value="GFH49820.1"/>
    <property type="molecule type" value="Genomic_DNA"/>
</dbReference>
<protein>
    <submittedName>
        <fullName evidence="6">Intraflagellar transport protein 56</fullName>
    </submittedName>
</protein>
<evidence type="ECO:0000256" key="4">
    <source>
        <dbReference type="ARBA" id="ARBA00022803"/>
    </source>
</evidence>
<organism evidence="6 7">
    <name type="scientific">Chaetoceros tenuissimus</name>
    <dbReference type="NCBI Taxonomy" id="426638"/>
    <lineage>
        <taxon>Eukaryota</taxon>
        <taxon>Sar</taxon>
        <taxon>Stramenopiles</taxon>
        <taxon>Ochrophyta</taxon>
        <taxon>Bacillariophyta</taxon>
        <taxon>Coscinodiscophyceae</taxon>
        <taxon>Chaetocerotophycidae</taxon>
        <taxon>Chaetocerotales</taxon>
        <taxon>Chaetocerotaceae</taxon>
        <taxon>Chaetoceros</taxon>
    </lineage>
</organism>
<sequence>MPLNFFSPHKLAVKAMVRAQEGFKEEAIDLFEQAGNYDRDTVPGRQCMASALILKKEFDKANVFLESVQDYLTGDDIFNWNYGLSLAASGIVKKQKRSYFK</sequence>
<dbReference type="GO" id="GO:0035735">
    <property type="term" value="P:intraciliary transport involved in cilium assembly"/>
    <property type="evidence" value="ECO:0007669"/>
    <property type="project" value="TreeGrafter"/>
</dbReference>
<accession>A0AAD3H495</accession>
<evidence type="ECO:0000256" key="3">
    <source>
        <dbReference type="ARBA" id="ARBA00022737"/>
    </source>
</evidence>
<evidence type="ECO:0000256" key="5">
    <source>
        <dbReference type="ARBA" id="ARBA00023273"/>
    </source>
</evidence>
<dbReference type="PANTHER" id="PTHR14781:SF0">
    <property type="entry name" value="INTRAFLAGELLAR TRANSPORT PROTEIN 56"/>
    <property type="match status" value="1"/>
</dbReference>
<comment type="subcellular location">
    <subcellularLocation>
        <location evidence="1">Cell projection</location>
        <location evidence="1">Cilium</location>
    </subcellularLocation>
</comment>
<gene>
    <name evidence="6" type="ORF">CTEN210_06296</name>
</gene>
<keyword evidence="7" id="KW-1185">Reference proteome</keyword>
<dbReference type="GO" id="GO:0097546">
    <property type="term" value="C:ciliary base"/>
    <property type="evidence" value="ECO:0007669"/>
    <property type="project" value="TreeGrafter"/>
</dbReference>
<evidence type="ECO:0000313" key="7">
    <source>
        <dbReference type="Proteomes" id="UP001054902"/>
    </source>
</evidence>
<dbReference type="PANTHER" id="PTHR14781">
    <property type="entry name" value="INTRAFLAGELLAR TRANSPORT PROTEIN 56"/>
    <property type="match status" value="1"/>
</dbReference>
<reference evidence="6 7" key="1">
    <citation type="journal article" date="2021" name="Sci. Rep.">
        <title>The genome of the diatom Chaetoceros tenuissimus carries an ancient integrated fragment of an extant virus.</title>
        <authorList>
            <person name="Hongo Y."/>
            <person name="Kimura K."/>
            <person name="Takaki Y."/>
            <person name="Yoshida Y."/>
            <person name="Baba S."/>
            <person name="Kobayashi G."/>
            <person name="Nagasaki K."/>
            <person name="Hano T."/>
            <person name="Tomaru Y."/>
        </authorList>
    </citation>
    <scope>NUCLEOTIDE SEQUENCE [LARGE SCALE GENOMIC DNA]</scope>
    <source>
        <strain evidence="6 7">NIES-3715</strain>
    </source>
</reference>
<keyword evidence="5" id="KW-0966">Cell projection</keyword>
<keyword evidence="4" id="KW-0802">TPR repeat</keyword>
<dbReference type="InterPro" id="IPR011990">
    <property type="entry name" value="TPR-like_helical_dom_sf"/>
</dbReference>
<evidence type="ECO:0000256" key="2">
    <source>
        <dbReference type="ARBA" id="ARBA00007834"/>
    </source>
</evidence>
<comment type="caution">
    <text evidence="6">The sequence shown here is derived from an EMBL/GenBank/DDBJ whole genome shotgun (WGS) entry which is preliminary data.</text>
</comment>
<evidence type="ECO:0000256" key="1">
    <source>
        <dbReference type="ARBA" id="ARBA00004138"/>
    </source>
</evidence>
<dbReference type="Proteomes" id="UP001054902">
    <property type="component" value="Unassembled WGS sequence"/>
</dbReference>
<dbReference type="GO" id="GO:0030992">
    <property type="term" value="C:intraciliary transport particle B"/>
    <property type="evidence" value="ECO:0007669"/>
    <property type="project" value="TreeGrafter"/>
</dbReference>
<name>A0AAD3H495_9STRA</name>
<dbReference type="GO" id="GO:0120170">
    <property type="term" value="F:intraciliary transport particle B binding"/>
    <property type="evidence" value="ECO:0007669"/>
    <property type="project" value="TreeGrafter"/>
</dbReference>
<proteinExistence type="inferred from homology"/>
<evidence type="ECO:0000313" key="6">
    <source>
        <dbReference type="EMBL" id="GFH49820.1"/>
    </source>
</evidence>
<dbReference type="InterPro" id="IPR030511">
    <property type="entry name" value="TTC26"/>
</dbReference>
<dbReference type="GO" id="GO:0035720">
    <property type="term" value="P:intraciliary anterograde transport"/>
    <property type="evidence" value="ECO:0007669"/>
    <property type="project" value="TreeGrafter"/>
</dbReference>
<dbReference type="AlphaFoldDB" id="A0AAD3H495"/>